<reference evidence="1" key="2">
    <citation type="submission" date="2021-10" db="EMBL/GenBank/DDBJ databases">
        <title>Phylogenomics reveals ancestral predisposition of the termite-cultivated fungus Termitomyces towards a domesticated lifestyle.</title>
        <authorList>
            <person name="Auxier B."/>
            <person name="Grum-Grzhimaylo A."/>
            <person name="Cardenas M.E."/>
            <person name="Lodge J.D."/>
            <person name="Laessoe T."/>
            <person name="Pedersen O."/>
            <person name="Smith M.E."/>
            <person name="Kuyper T.W."/>
            <person name="Franco-Molano E.A."/>
            <person name="Baroni T.J."/>
            <person name="Aanen D.K."/>
        </authorList>
    </citation>
    <scope>NUCLEOTIDE SEQUENCE</scope>
    <source>
        <strain evidence="1">D49</strain>
    </source>
</reference>
<gene>
    <name evidence="1" type="ORF">H0H81_004229</name>
</gene>
<dbReference type="AlphaFoldDB" id="A0A9P7FWE8"/>
<evidence type="ECO:0000313" key="1">
    <source>
        <dbReference type="EMBL" id="KAG5637533.1"/>
    </source>
</evidence>
<comment type="caution">
    <text evidence="1">The sequence shown here is derived from an EMBL/GenBank/DDBJ whole genome shotgun (WGS) entry which is preliminary data.</text>
</comment>
<sequence length="132" mass="15121">MAEAKEHTSHVPNAPRLSAKFNASDADVEFFSSDNVLFHIHRKNLEANTGAFPSAKLLPLAEDAATLELLFQFIYPQRHPYLENTPFKELSPLAEAVEKYKVFPAMHICRIRMKQKLLTKTCFVPHELRRTT</sequence>
<evidence type="ECO:0000313" key="2">
    <source>
        <dbReference type="Proteomes" id="UP000717328"/>
    </source>
</evidence>
<name>A0A9P7FWE8_9AGAR</name>
<accession>A0A9P7FWE8</accession>
<dbReference type="Proteomes" id="UP000717328">
    <property type="component" value="Unassembled WGS sequence"/>
</dbReference>
<proteinExistence type="predicted"/>
<organism evidence="1 2">
    <name type="scientific">Sphagnurus paluster</name>
    <dbReference type="NCBI Taxonomy" id="117069"/>
    <lineage>
        <taxon>Eukaryota</taxon>
        <taxon>Fungi</taxon>
        <taxon>Dikarya</taxon>
        <taxon>Basidiomycota</taxon>
        <taxon>Agaricomycotina</taxon>
        <taxon>Agaricomycetes</taxon>
        <taxon>Agaricomycetidae</taxon>
        <taxon>Agaricales</taxon>
        <taxon>Tricholomatineae</taxon>
        <taxon>Lyophyllaceae</taxon>
        <taxon>Sphagnurus</taxon>
    </lineage>
</organism>
<reference evidence="1" key="1">
    <citation type="submission" date="2021-02" db="EMBL/GenBank/DDBJ databases">
        <authorList>
            <person name="Nieuwenhuis M."/>
            <person name="Van De Peppel L.J.J."/>
        </authorList>
    </citation>
    <scope>NUCLEOTIDE SEQUENCE</scope>
    <source>
        <strain evidence="1">D49</strain>
    </source>
</reference>
<protein>
    <recommendedName>
        <fullName evidence="3">BTB domain-containing protein</fullName>
    </recommendedName>
</protein>
<evidence type="ECO:0008006" key="3">
    <source>
        <dbReference type="Google" id="ProtNLM"/>
    </source>
</evidence>
<keyword evidence="2" id="KW-1185">Reference proteome</keyword>
<dbReference type="OrthoDB" id="3184970at2759"/>
<dbReference type="EMBL" id="JABCKI010005822">
    <property type="protein sequence ID" value="KAG5637533.1"/>
    <property type="molecule type" value="Genomic_DNA"/>
</dbReference>